<dbReference type="Proteomes" id="UP000515153">
    <property type="component" value="Chromosome VII"/>
</dbReference>
<dbReference type="KEGG" id="pgri:PgNI_10203"/>
<name>A0A6P8AXI1_PYRGI</name>
<reference evidence="1 2" key="1">
    <citation type="journal article" date="2019" name="Mol. Biol. Evol.">
        <title>Blast fungal genomes show frequent chromosomal changes, gene gains and losses, and effector gene turnover.</title>
        <authorList>
            <person name="Gomez Luciano L.B."/>
            <person name="Jason Tsai I."/>
            <person name="Chuma I."/>
            <person name="Tosa Y."/>
            <person name="Chen Y.H."/>
            <person name="Li J.Y."/>
            <person name="Li M.Y."/>
            <person name="Jade Lu M.Y."/>
            <person name="Nakayashiki H."/>
            <person name="Li W.H."/>
        </authorList>
    </citation>
    <scope>NUCLEOTIDE SEQUENCE [LARGE SCALE GENOMIC DNA]</scope>
    <source>
        <strain evidence="1 2">NI907</strain>
    </source>
</reference>
<accession>A0A6P8AXI1</accession>
<sequence>SLPSCTTNHGNNRSSKTQARICTVDTYIFQFPIGWQLRALWVSPIPARPVVPACRFPSRRASHRPHYSSDISRCFATH</sequence>
<feature type="non-terminal residue" evidence="2">
    <location>
        <position position="78"/>
    </location>
</feature>
<reference evidence="2" key="2">
    <citation type="submission" date="2019-10" db="EMBL/GenBank/DDBJ databases">
        <authorList>
            <consortium name="NCBI Genome Project"/>
        </authorList>
    </citation>
    <scope>NUCLEOTIDE SEQUENCE</scope>
    <source>
        <strain evidence="2">NI907</strain>
    </source>
</reference>
<protein>
    <submittedName>
        <fullName evidence="2">Uncharacterized protein</fullName>
    </submittedName>
</protein>
<evidence type="ECO:0000313" key="2">
    <source>
        <dbReference type="RefSeq" id="XP_030979626.1"/>
    </source>
</evidence>
<dbReference type="AlphaFoldDB" id="A0A6P8AXI1"/>
<evidence type="ECO:0000313" key="1">
    <source>
        <dbReference type="Proteomes" id="UP000515153"/>
    </source>
</evidence>
<reference evidence="2" key="3">
    <citation type="submission" date="2025-08" db="UniProtKB">
        <authorList>
            <consortium name="RefSeq"/>
        </authorList>
    </citation>
    <scope>IDENTIFICATION</scope>
    <source>
        <strain evidence="2">NI907</strain>
    </source>
</reference>
<dbReference type="GeneID" id="41965085"/>
<gene>
    <name evidence="2" type="ORF">PgNI_10203</name>
</gene>
<organism evidence="1 2">
    <name type="scientific">Pyricularia grisea</name>
    <name type="common">Crabgrass-specific blast fungus</name>
    <name type="synonym">Magnaporthe grisea</name>
    <dbReference type="NCBI Taxonomy" id="148305"/>
    <lineage>
        <taxon>Eukaryota</taxon>
        <taxon>Fungi</taxon>
        <taxon>Dikarya</taxon>
        <taxon>Ascomycota</taxon>
        <taxon>Pezizomycotina</taxon>
        <taxon>Sordariomycetes</taxon>
        <taxon>Sordariomycetidae</taxon>
        <taxon>Magnaporthales</taxon>
        <taxon>Pyriculariaceae</taxon>
        <taxon>Pyricularia</taxon>
    </lineage>
</organism>
<keyword evidence="1" id="KW-1185">Reference proteome</keyword>
<dbReference type="RefSeq" id="XP_030979626.1">
    <property type="nucleotide sequence ID" value="XM_031130177.1"/>
</dbReference>
<feature type="non-terminal residue" evidence="2">
    <location>
        <position position="1"/>
    </location>
</feature>
<proteinExistence type="predicted"/>